<dbReference type="OrthoDB" id="6612291at2759"/>
<feature type="transmembrane region" description="Helical" evidence="9">
    <location>
        <begin position="489"/>
        <end position="507"/>
    </location>
</feature>
<dbReference type="InterPro" id="IPR005829">
    <property type="entry name" value="Sugar_transporter_CS"/>
</dbReference>
<evidence type="ECO:0000313" key="12">
    <source>
        <dbReference type="Proteomes" id="UP000554235"/>
    </source>
</evidence>
<dbReference type="SUPFAM" id="SSF103473">
    <property type="entry name" value="MFS general substrate transporter"/>
    <property type="match status" value="1"/>
</dbReference>
<evidence type="ECO:0000256" key="2">
    <source>
        <dbReference type="ARBA" id="ARBA00010992"/>
    </source>
</evidence>
<evidence type="ECO:0000256" key="4">
    <source>
        <dbReference type="ARBA" id="ARBA00022692"/>
    </source>
</evidence>
<dbReference type="InterPro" id="IPR036259">
    <property type="entry name" value="MFS_trans_sf"/>
</dbReference>
<dbReference type="PROSITE" id="PS00217">
    <property type="entry name" value="SUGAR_TRANSPORT_2"/>
    <property type="match status" value="1"/>
</dbReference>
<sequence length="548" mass="60614">MASKLNDPKTEGPHATQVEWLADAQDATTQEHDMTLRSALKLYPKAALWSLAMSSTIIMEGYDTMLLGNLYAQPAFQRRYGMHVEGDTYEIPSAWQAGLGNGSACGQLMGLLLAGYVSERFGFRKTMMAGLSAIIGLIFITFFAPSLAVLEVGQILFGIPLGLFQTTPIVYASEISPVCLRPYLTNYVNFCWVWVPSKLWSFQADDGQAIGHLIGSGILRGALQIEGQWAYRVPFAIQWFWPAILIPLLFFAPESPWWLVRQGRLEAAKQVLQRLASVGHVNLDLDKNVALMVVTTEHERTVNAETSYLACFKGVDMRRTLIVIGIYCTQTLSGNPLRGYATYFMKQAGFPSDQAFNLTIINYSLALIGGFVSWSLLPLFGRRTIYVWSLVMMLILMVLIGAVGVPQAQSSNTAFSWAIGVFLIISSFLYNAGMGPLTNTLCCEIPSTLLRSKSIVLARWSYTVTGIVANAITPYQLNPTAWDWGAKTGFFWAGGCLISVIFAYFCVPEPKGRTAAEMDILFEKRIPPRCFAKTQVDLVEAIAGHQKM</sequence>
<comment type="similarity">
    <text evidence="2 8">Belongs to the major facilitator superfamily. Sugar transporter (TC 2.A.1.1) family.</text>
</comment>
<dbReference type="InterPro" id="IPR020846">
    <property type="entry name" value="MFS_dom"/>
</dbReference>
<evidence type="ECO:0000256" key="1">
    <source>
        <dbReference type="ARBA" id="ARBA00004141"/>
    </source>
</evidence>
<dbReference type="PROSITE" id="PS50850">
    <property type="entry name" value="MFS"/>
    <property type="match status" value="1"/>
</dbReference>
<keyword evidence="3 8" id="KW-0813">Transport</keyword>
<feature type="transmembrane region" description="Helical" evidence="9">
    <location>
        <begin position="387"/>
        <end position="408"/>
    </location>
</feature>
<evidence type="ECO:0000256" key="6">
    <source>
        <dbReference type="ARBA" id="ARBA00023136"/>
    </source>
</evidence>
<feature type="transmembrane region" description="Helical" evidence="9">
    <location>
        <begin position="454"/>
        <end position="477"/>
    </location>
</feature>
<dbReference type="Gene3D" id="1.20.1250.20">
    <property type="entry name" value="MFS general substrate transporter like domains"/>
    <property type="match status" value="1"/>
</dbReference>
<dbReference type="NCBIfam" id="TIGR00879">
    <property type="entry name" value="SP"/>
    <property type="match status" value="1"/>
</dbReference>
<comment type="subcellular location">
    <subcellularLocation>
        <location evidence="1">Membrane</location>
        <topology evidence="1">Multi-pass membrane protein</topology>
    </subcellularLocation>
</comment>
<dbReference type="InterPro" id="IPR003663">
    <property type="entry name" value="Sugar/inositol_transpt"/>
</dbReference>
<dbReference type="FunFam" id="1.20.1250.20:FF:000078">
    <property type="entry name" value="MFS maltose transporter, putative"/>
    <property type="match status" value="1"/>
</dbReference>
<evidence type="ECO:0000313" key="11">
    <source>
        <dbReference type="EMBL" id="KAF4472117.1"/>
    </source>
</evidence>
<keyword evidence="12" id="KW-1185">Reference proteome</keyword>
<evidence type="ECO:0000256" key="8">
    <source>
        <dbReference type="RuleBase" id="RU003346"/>
    </source>
</evidence>
<dbReference type="GO" id="GO:0005351">
    <property type="term" value="F:carbohydrate:proton symporter activity"/>
    <property type="evidence" value="ECO:0007669"/>
    <property type="project" value="TreeGrafter"/>
</dbReference>
<keyword evidence="6 9" id="KW-0472">Membrane</keyword>
<keyword evidence="5 9" id="KW-1133">Transmembrane helix</keyword>
<organism evidence="11 12">
    <name type="scientific">Fusarium albosuccineum</name>
    <dbReference type="NCBI Taxonomy" id="1237068"/>
    <lineage>
        <taxon>Eukaryota</taxon>
        <taxon>Fungi</taxon>
        <taxon>Dikarya</taxon>
        <taxon>Ascomycota</taxon>
        <taxon>Pezizomycotina</taxon>
        <taxon>Sordariomycetes</taxon>
        <taxon>Hypocreomycetidae</taxon>
        <taxon>Hypocreales</taxon>
        <taxon>Nectriaceae</taxon>
        <taxon>Fusarium</taxon>
        <taxon>Fusarium decemcellulare species complex</taxon>
    </lineage>
</organism>
<dbReference type="AlphaFoldDB" id="A0A8H4LP49"/>
<feature type="transmembrane region" description="Helical" evidence="9">
    <location>
        <begin position="360"/>
        <end position="380"/>
    </location>
</feature>
<dbReference type="GO" id="GO:0016020">
    <property type="term" value="C:membrane"/>
    <property type="evidence" value="ECO:0007669"/>
    <property type="project" value="UniProtKB-SubCell"/>
</dbReference>
<dbReference type="PANTHER" id="PTHR48022">
    <property type="entry name" value="PLASTIDIC GLUCOSE TRANSPORTER 4"/>
    <property type="match status" value="1"/>
</dbReference>
<dbReference type="PANTHER" id="PTHR48022:SF5">
    <property type="entry name" value="ALPHA-GLUCOSIDES PERMEASE MPH2-RELATED"/>
    <property type="match status" value="1"/>
</dbReference>
<protein>
    <submittedName>
        <fullName evidence="11">MFS transporter SP family general alpha glucoside:H+ symporter</fullName>
    </submittedName>
</protein>
<evidence type="ECO:0000256" key="5">
    <source>
        <dbReference type="ARBA" id="ARBA00022989"/>
    </source>
</evidence>
<evidence type="ECO:0000256" key="9">
    <source>
        <dbReference type="SAM" id="Phobius"/>
    </source>
</evidence>
<dbReference type="InterPro" id="IPR005828">
    <property type="entry name" value="MFS_sugar_transport-like"/>
</dbReference>
<dbReference type="EMBL" id="JAADYS010000129">
    <property type="protein sequence ID" value="KAF4472117.1"/>
    <property type="molecule type" value="Genomic_DNA"/>
</dbReference>
<gene>
    <name evidence="11" type="ORF">FALBO_980</name>
</gene>
<evidence type="ECO:0000256" key="3">
    <source>
        <dbReference type="ARBA" id="ARBA00022448"/>
    </source>
</evidence>
<evidence type="ECO:0000259" key="10">
    <source>
        <dbReference type="PROSITE" id="PS50850"/>
    </source>
</evidence>
<feature type="transmembrane region" description="Helical" evidence="9">
    <location>
        <begin position="128"/>
        <end position="149"/>
    </location>
</feature>
<dbReference type="Pfam" id="PF00083">
    <property type="entry name" value="Sugar_tr"/>
    <property type="match status" value="1"/>
</dbReference>
<name>A0A8H4LP49_9HYPO</name>
<accession>A0A8H4LP49</accession>
<dbReference type="Proteomes" id="UP000554235">
    <property type="component" value="Unassembled WGS sequence"/>
</dbReference>
<feature type="transmembrane region" description="Helical" evidence="9">
    <location>
        <begin position="414"/>
        <end position="433"/>
    </location>
</feature>
<evidence type="ECO:0000256" key="7">
    <source>
        <dbReference type="ARBA" id="ARBA00026248"/>
    </source>
</evidence>
<dbReference type="GO" id="GO:0000023">
    <property type="term" value="P:maltose metabolic process"/>
    <property type="evidence" value="ECO:0007669"/>
    <property type="project" value="UniProtKB-KW"/>
</dbReference>
<comment type="caution">
    <text evidence="11">The sequence shown here is derived from an EMBL/GenBank/DDBJ whole genome shotgun (WGS) entry which is preliminary data.</text>
</comment>
<keyword evidence="7" id="KW-0462">Maltose metabolism</keyword>
<dbReference type="InterPro" id="IPR050360">
    <property type="entry name" value="MFS_Sugar_Transporters"/>
</dbReference>
<proteinExistence type="inferred from homology"/>
<feature type="transmembrane region" description="Helical" evidence="9">
    <location>
        <begin position="229"/>
        <end position="252"/>
    </location>
</feature>
<feature type="domain" description="Major facilitator superfamily (MFS) profile" evidence="10">
    <location>
        <begin position="49"/>
        <end position="511"/>
    </location>
</feature>
<reference evidence="11 12" key="1">
    <citation type="submission" date="2020-01" db="EMBL/GenBank/DDBJ databases">
        <title>Identification and distribution of gene clusters putatively required for synthesis of sphingolipid metabolism inhibitors in phylogenetically diverse species of the filamentous fungus Fusarium.</title>
        <authorList>
            <person name="Kim H.-S."/>
            <person name="Busman M."/>
            <person name="Brown D.W."/>
            <person name="Divon H."/>
            <person name="Uhlig S."/>
            <person name="Proctor R.H."/>
        </authorList>
    </citation>
    <scope>NUCLEOTIDE SEQUENCE [LARGE SCALE GENOMIC DNA]</scope>
    <source>
        <strain evidence="11 12">NRRL 20459</strain>
    </source>
</reference>
<keyword evidence="4 9" id="KW-0812">Transmembrane</keyword>